<evidence type="ECO:0000256" key="4">
    <source>
        <dbReference type="ARBA" id="ARBA00022723"/>
    </source>
</evidence>
<dbReference type="Gene3D" id="2.40.30.40">
    <property type="entry name" value="Peptidase M42, domain 2"/>
    <property type="match status" value="1"/>
</dbReference>
<dbReference type="InterPro" id="IPR051464">
    <property type="entry name" value="Peptidase_M42_aminopept"/>
</dbReference>
<name>A0ABU3EVL1_9ENTE</name>
<dbReference type="InterPro" id="IPR008007">
    <property type="entry name" value="Peptidase_M42"/>
</dbReference>
<sequence length="368" mass="40561">MSDFNEIDLDLLKRLSEADGIGGMEREVSRIVTSYGKDYSDDIQYDNLGSVILKSSGKNKTNGPKIMLSSHMDEVGFMVRSITAEGYVNLLPVGGWWGHVMPAQEMTITTNDAEKIIGVVGSRAPHGLASEVKEKVIQPMDLYLDLGVTSEQAVEQLGVSIGDMITPNVPFREMNDSNYLMGKAWDDRCCVGVGLEVLKNLSESDHEADIYFAATTQEEVGIRGARTAVHTIKPDVAIALDVTTATDTPFDNKGMKLGDGVVLSVLDSLTIGNSGLVQMMEEIVKDLLLDVRYDFMTVGGTDACNIHKMMEGVVSMTLSLPTRYMHSPRLIIHKEDYIQTIKLVTEFCRRLNWEKLNQLKSSVGITKD</sequence>
<comment type="similarity">
    <text evidence="1 6">Belongs to the peptidase M42 family.</text>
</comment>
<reference evidence="7 8" key="1">
    <citation type="submission" date="2023-03" db="EMBL/GenBank/DDBJ databases">
        <authorList>
            <person name="Shen W."/>
            <person name="Cai J."/>
        </authorList>
    </citation>
    <scope>NUCLEOTIDE SEQUENCE [LARGE SCALE GENOMIC DNA]</scope>
    <source>
        <strain evidence="7 8">D6-4</strain>
    </source>
</reference>
<comment type="caution">
    <text evidence="7">The sequence shown here is derived from an EMBL/GenBank/DDBJ whole genome shotgun (WGS) entry which is preliminary data.</text>
</comment>
<gene>
    <name evidence="7" type="ORF">P7D85_03895</name>
</gene>
<evidence type="ECO:0000313" key="8">
    <source>
        <dbReference type="Proteomes" id="UP001252875"/>
    </source>
</evidence>
<accession>A0ABU3EVL1</accession>
<dbReference type="PANTHER" id="PTHR32481:SF0">
    <property type="entry name" value="AMINOPEPTIDASE YPDE-RELATED"/>
    <property type="match status" value="1"/>
</dbReference>
<dbReference type="PIRSF" id="PIRSF001123">
    <property type="entry name" value="PepA_GA"/>
    <property type="match status" value="1"/>
</dbReference>
<dbReference type="Pfam" id="PF05343">
    <property type="entry name" value="Peptidase_M42"/>
    <property type="match status" value="1"/>
</dbReference>
<evidence type="ECO:0000256" key="1">
    <source>
        <dbReference type="ARBA" id="ARBA00006272"/>
    </source>
</evidence>
<dbReference type="Proteomes" id="UP001252875">
    <property type="component" value="Unassembled WGS sequence"/>
</dbReference>
<proteinExistence type="inferred from homology"/>
<dbReference type="RefSeq" id="WP_311820924.1">
    <property type="nucleotide sequence ID" value="NZ_JARPYF010000001.1"/>
</dbReference>
<dbReference type="CDD" id="cd05656">
    <property type="entry name" value="M42_Frv"/>
    <property type="match status" value="1"/>
</dbReference>
<keyword evidence="4" id="KW-0479">Metal-binding</keyword>
<dbReference type="SUPFAM" id="SSF101821">
    <property type="entry name" value="Aminopeptidase/glucanase lid domain"/>
    <property type="match status" value="1"/>
</dbReference>
<evidence type="ECO:0000313" key="7">
    <source>
        <dbReference type="EMBL" id="MDT2598902.1"/>
    </source>
</evidence>
<keyword evidence="5" id="KW-0378">Hydrolase</keyword>
<dbReference type="SUPFAM" id="SSF53187">
    <property type="entry name" value="Zn-dependent exopeptidases"/>
    <property type="match status" value="1"/>
</dbReference>
<dbReference type="Gene3D" id="3.40.630.10">
    <property type="entry name" value="Zn peptidases"/>
    <property type="match status" value="1"/>
</dbReference>
<evidence type="ECO:0000256" key="5">
    <source>
        <dbReference type="ARBA" id="ARBA00022801"/>
    </source>
</evidence>
<evidence type="ECO:0000256" key="6">
    <source>
        <dbReference type="PIRNR" id="PIRNR001123"/>
    </source>
</evidence>
<dbReference type="EMBL" id="JARPYI010000001">
    <property type="protein sequence ID" value="MDT2598902.1"/>
    <property type="molecule type" value="Genomic_DNA"/>
</dbReference>
<protein>
    <submittedName>
        <fullName evidence="7">M42 family metallopeptidase</fullName>
    </submittedName>
</protein>
<keyword evidence="2" id="KW-0031">Aminopeptidase</keyword>
<keyword evidence="3" id="KW-0645">Protease</keyword>
<dbReference type="PANTHER" id="PTHR32481">
    <property type="entry name" value="AMINOPEPTIDASE"/>
    <property type="match status" value="1"/>
</dbReference>
<dbReference type="InterPro" id="IPR023367">
    <property type="entry name" value="Peptidase_M42_dom2"/>
</dbReference>
<organism evidence="7 8">
    <name type="scientific">Enterococcus hulanensis</name>
    <dbReference type="NCBI Taxonomy" id="2559929"/>
    <lineage>
        <taxon>Bacteria</taxon>
        <taxon>Bacillati</taxon>
        <taxon>Bacillota</taxon>
        <taxon>Bacilli</taxon>
        <taxon>Lactobacillales</taxon>
        <taxon>Enterococcaceae</taxon>
        <taxon>Enterococcus</taxon>
    </lineage>
</organism>
<evidence type="ECO:0000256" key="3">
    <source>
        <dbReference type="ARBA" id="ARBA00022670"/>
    </source>
</evidence>
<keyword evidence="8" id="KW-1185">Reference proteome</keyword>
<evidence type="ECO:0000256" key="2">
    <source>
        <dbReference type="ARBA" id="ARBA00022438"/>
    </source>
</evidence>